<keyword evidence="3" id="KW-1185">Reference proteome</keyword>
<feature type="region of interest" description="Disordered" evidence="1">
    <location>
        <begin position="1"/>
        <end position="20"/>
    </location>
</feature>
<organism evidence="2 3">
    <name type="scientific">Stylonychia lemnae</name>
    <name type="common">Ciliate</name>
    <dbReference type="NCBI Taxonomy" id="5949"/>
    <lineage>
        <taxon>Eukaryota</taxon>
        <taxon>Sar</taxon>
        <taxon>Alveolata</taxon>
        <taxon>Ciliophora</taxon>
        <taxon>Intramacronucleata</taxon>
        <taxon>Spirotrichea</taxon>
        <taxon>Stichotrichia</taxon>
        <taxon>Sporadotrichida</taxon>
        <taxon>Oxytrichidae</taxon>
        <taxon>Stylonychinae</taxon>
        <taxon>Stylonychia</taxon>
    </lineage>
</organism>
<feature type="compositionally biased region" description="Polar residues" evidence="1">
    <location>
        <begin position="68"/>
        <end position="80"/>
    </location>
</feature>
<evidence type="ECO:0000313" key="2">
    <source>
        <dbReference type="EMBL" id="CDW77684.1"/>
    </source>
</evidence>
<feature type="region of interest" description="Disordered" evidence="1">
    <location>
        <begin position="28"/>
        <end position="119"/>
    </location>
</feature>
<feature type="compositionally biased region" description="Polar residues" evidence="1">
    <location>
        <begin position="494"/>
        <end position="530"/>
    </location>
</feature>
<feature type="region of interest" description="Disordered" evidence="1">
    <location>
        <begin position="536"/>
        <end position="555"/>
    </location>
</feature>
<name>A0A078A659_STYLE</name>
<feature type="compositionally biased region" description="Basic and acidic residues" evidence="1">
    <location>
        <begin position="382"/>
        <end position="391"/>
    </location>
</feature>
<dbReference type="EMBL" id="CCKQ01006375">
    <property type="protein sequence ID" value="CDW77684.1"/>
    <property type="molecule type" value="Genomic_DNA"/>
</dbReference>
<gene>
    <name evidence="2" type="primary">Contig19829.g21029</name>
    <name evidence="2" type="ORF">STYLEM_6648</name>
</gene>
<feature type="region of interest" description="Disordered" evidence="1">
    <location>
        <begin position="466"/>
        <end position="530"/>
    </location>
</feature>
<evidence type="ECO:0000313" key="3">
    <source>
        <dbReference type="Proteomes" id="UP000039865"/>
    </source>
</evidence>
<proteinExistence type="predicted"/>
<feature type="compositionally biased region" description="Basic and acidic residues" evidence="1">
    <location>
        <begin position="95"/>
        <end position="111"/>
    </location>
</feature>
<feature type="region of interest" description="Disordered" evidence="1">
    <location>
        <begin position="157"/>
        <end position="216"/>
    </location>
</feature>
<feature type="compositionally biased region" description="Low complexity" evidence="1">
    <location>
        <begin position="160"/>
        <end position="179"/>
    </location>
</feature>
<feature type="compositionally biased region" description="Polar residues" evidence="1">
    <location>
        <begin position="651"/>
        <end position="666"/>
    </location>
</feature>
<feature type="region of interest" description="Disordered" evidence="1">
    <location>
        <begin position="382"/>
        <end position="425"/>
    </location>
</feature>
<evidence type="ECO:0000256" key="1">
    <source>
        <dbReference type="SAM" id="MobiDB-lite"/>
    </source>
</evidence>
<dbReference type="InParanoid" id="A0A078A659"/>
<feature type="compositionally biased region" description="Low complexity" evidence="1">
    <location>
        <begin position="405"/>
        <end position="416"/>
    </location>
</feature>
<feature type="compositionally biased region" description="Basic and acidic residues" evidence="1">
    <location>
        <begin position="478"/>
        <end position="490"/>
    </location>
</feature>
<accession>A0A078A659</accession>
<feature type="compositionally biased region" description="Polar residues" evidence="1">
    <location>
        <begin position="543"/>
        <end position="555"/>
    </location>
</feature>
<sequence>MLDYKLDSSSSSSNSAFQSKQKIMKQNILLDNISDDSSMDLKLNDEEDQEDNEQWNNEDNSYIDHQKQPQNERNNSSSISNDRKQPQYNQGQQPHQRDQGQPKKNLIEPRSKRGVNIFQRKRKDIISEVVKNKKIDFGESGEEVKIIIQERQSIMRSLNSSRMESSPKSSKYSKAQPSKANLFDIIGKQGKVDEASSEQENNENSPSQQIEGSLEGSHKRIDQVVELKGILKNAQSQSSKASQSLRHFGIGGLNIELHSKKIDPRGSEVRFALDQNYINSQSSCSKRSSFNFEFKGQHYRSQDNKSTDNKKNVQILDKKPPIQSYYMNVLNNDEGFKNLKKDYPNTETEVLADYYMKNELDVKKTIKDLYQKLKLIPYDPSFKSEESKSEQSKQSSNKNEDIKSSDSNNKSNQLDKSNIKKKNHIVGKNIIQDSLKNTIVSSSNHSDNQQKDVENLRFQNIGGLKRSLSKNMEGPNNKQRESFLDYDIKHNKIKNNQGTPTNKNENSQDSSFERSGSNSSKQLQQRNLSSLDQSYSFKDRASRPSSNGHFTIGSAQTFNIQKSQKKQEENKHVVKQNSIFEKINHLKKTPVQQQDSPQGEKQRQQDFNNDVSNTLSQILNKEKNPQVIIDDFSQSFDNDFDSEKLKKTSMDIEQQTKSTQPKQMKSILKNQNQDVYRTGTFGMNNQAMQNKDSPPKQSTNAACCMGFFNKPKDLNKGKNTDISGQNTTQQPVLIHEKMSFFKRFL</sequence>
<dbReference type="Proteomes" id="UP000039865">
    <property type="component" value="Unassembled WGS sequence"/>
</dbReference>
<protein>
    <submittedName>
        <fullName evidence="2">Uncharacterized protein</fullName>
    </submittedName>
</protein>
<feature type="region of interest" description="Disordered" evidence="1">
    <location>
        <begin position="647"/>
        <end position="666"/>
    </location>
</feature>
<dbReference type="AlphaFoldDB" id="A0A078A659"/>
<feature type="region of interest" description="Disordered" evidence="1">
    <location>
        <begin position="580"/>
        <end position="607"/>
    </location>
</feature>
<reference evidence="2 3" key="1">
    <citation type="submission" date="2014-06" db="EMBL/GenBank/DDBJ databases">
        <authorList>
            <person name="Swart Estienne"/>
        </authorList>
    </citation>
    <scope>NUCLEOTIDE SEQUENCE [LARGE SCALE GENOMIC DNA]</scope>
    <source>
        <strain evidence="2 3">130c</strain>
    </source>
</reference>